<dbReference type="RefSeq" id="WP_314798666.1">
    <property type="nucleotide sequence ID" value="NZ_CP130319.1"/>
</dbReference>
<protein>
    <submittedName>
        <fullName evidence="2">HD-GYP domain-containing protein</fullName>
        <ecNumber evidence="2">3.1.4.-</ecNumber>
    </submittedName>
</protein>
<dbReference type="SUPFAM" id="SSF109604">
    <property type="entry name" value="HD-domain/PDEase-like"/>
    <property type="match status" value="1"/>
</dbReference>
<dbReference type="PANTHER" id="PTHR43155">
    <property type="entry name" value="CYCLIC DI-GMP PHOSPHODIESTERASE PA4108-RELATED"/>
    <property type="match status" value="1"/>
</dbReference>
<keyword evidence="3" id="KW-1185">Reference proteome</keyword>
<evidence type="ECO:0000313" key="2">
    <source>
        <dbReference type="EMBL" id="WNR43821.1"/>
    </source>
</evidence>
<dbReference type="GO" id="GO:0016787">
    <property type="term" value="F:hydrolase activity"/>
    <property type="evidence" value="ECO:0007669"/>
    <property type="project" value="UniProtKB-KW"/>
</dbReference>
<reference evidence="2" key="1">
    <citation type="submission" date="2022-02" db="EMBL/GenBank/DDBJ databases">
        <title>Paenibacillus sp. MBLB1832 Whole Genome Shotgun Sequencing.</title>
        <authorList>
            <person name="Hwang C.Y."/>
            <person name="Cho E.-S."/>
            <person name="Seo M.-J."/>
        </authorList>
    </citation>
    <scope>NUCLEOTIDE SEQUENCE</scope>
    <source>
        <strain evidence="2">MBLB1832</strain>
    </source>
</reference>
<feature type="domain" description="HD-GYP" evidence="1">
    <location>
        <begin position="121"/>
        <end position="317"/>
    </location>
</feature>
<gene>
    <name evidence="2" type="ORF">MJB10_22395</name>
</gene>
<name>A0AA96RK34_9BACL</name>
<dbReference type="SMART" id="SM00471">
    <property type="entry name" value="HDc"/>
    <property type="match status" value="1"/>
</dbReference>
<sequence length="359" mass="40949">MSYIIKIGTIFKQTELDFLRELLGKTLKYDVTTSYGLVLVPSRTVLNQEHLDLFRHHRIDAMDIVTTSQIDTPQGTALSNDSTGRLVQKATQYAKDLFERIQTQKKIPLLEIKNDLIPIVQEAAENPDLYKLFQAVKAKDEYTHQHNIGVGILSTLIGKWLDLADQEVALLSLAATMHDVGKIKVSQEILLKPGKLTTEEYEEIKKHTILGYNMLRETVGINYRVALVALQHHERADGKGYPLQLQDHQLDKMSRIVAVADVFHAMSSKRPYHDVMPFYEVVSRLRKGFFGELDPNIVSVFLQNMICNLVGRQVLLTDGRWGEVVYINPTDDTHPLVKIENTFLDLSKERHIHIKEVVT</sequence>
<dbReference type="Pfam" id="PF13487">
    <property type="entry name" value="HD_5"/>
    <property type="match status" value="1"/>
</dbReference>
<accession>A0AA96RK34</accession>
<evidence type="ECO:0000313" key="3">
    <source>
        <dbReference type="Proteomes" id="UP001304650"/>
    </source>
</evidence>
<dbReference type="AlphaFoldDB" id="A0AA96RK34"/>
<dbReference type="Gene3D" id="1.10.3210.10">
    <property type="entry name" value="Hypothetical protein af1432"/>
    <property type="match status" value="1"/>
</dbReference>
<dbReference type="Proteomes" id="UP001304650">
    <property type="component" value="Chromosome"/>
</dbReference>
<proteinExistence type="predicted"/>
<dbReference type="PROSITE" id="PS51832">
    <property type="entry name" value="HD_GYP"/>
    <property type="match status" value="1"/>
</dbReference>
<dbReference type="InterPro" id="IPR003607">
    <property type="entry name" value="HD/PDEase_dom"/>
</dbReference>
<dbReference type="EC" id="3.1.4.-" evidence="2"/>
<dbReference type="EMBL" id="CP130319">
    <property type="protein sequence ID" value="WNR43821.1"/>
    <property type="molecule type" value="Genomic_DNA"/>
</dbReference>
<dbReference type="CDD" id="cd00077">
    <property type="entry name" value="HDc"/>
    <property type="match status" value="1"/>
</dbReference>
<dbReference type="PANTHER" id="PTHR43155:SF2">
    <property type="entry name" value="CYCLIC DI-GMP PHOSPHODIESTERASE PA4108"/>
    <property type="match status" value="1"/>
</dbReference>
<keyword evidence="2" id="KW-0378">Hydrolase</keyword>
<evidence type="ECO:0000259" key="1">
    <source>
        <dbReference type="PROSITE" id="PS51832"/>
    </source>
</evidence>
<organism evidence="2 3">
    <name type="scientific">Paenibacillus roseopurpureus</name>
    <dbReference type="NCBI Taxonomy" id="2918901"/>
    <lineage>
        <taxon>Bacteria</taxon>
        <taxon>Bacillati</taxon>
        <taxon>Bacillota</taxon>
        <taxon>Bacilli</taxon>
        <taxon>Bacillales</taxon>
        <taxon>Paenibacillaceae</taxon>
        <taxon>Paenibacillus</taxon>
    </lineage>
</organism>
<dbReference type="InterPro" id="IPR037522">
    <property type="entry name" value="HD_GYP_dom"/>
</dbReference>
<dbReference type="KEGG" id="proo:MJB10_22395"/>